<dbReference type="PANTHER" id="PTHR12131">
    <property type="entry name" value="ATP-DEPENDENT RNA AND DNA HELICASE"/>
    <property type="match status" value="1"/>
</dbReference>
<dbReference type="Proteomes" id="UP000267029">
    <property type="component" value="Unassembled WGS sequence"/>
</dbReference>
<evidence type="ECO:0000256" key="1">
    <source>
        <dbReference type="ARBA" id="ARBA00022741"/>
    </source>
</evidence>
<organism evidence="7 8">
    <name type="scientific">Mesocestoides corti</name>
    <name type="common">Flatworm</name>
    <dbReference type="NCBI Taxonomy" id="53468"/>
    <lineage>
        <taxon>Eukaryota</taxon>
        <taxon>Metazoa</taxon>
        <taxon>Spiralia</taxon>
        <taxon>Lophotrochozoa</taxon>
        <taxon>Platyhelminthes</taxon>
        <taxon>Cestoda</taxon>
        <taxon>Eucestoda</taxon>
        <taxon>Cyclophyllidea</taxon>
        <taxon>Mesocestoididae</taxon>
        <taxon>Mesocestoides</taxon>
    </lineage>
</organism>
<dbReference type="AlphaFoldDB" id="A0A0R3UEW1"/>
<feature type="chain" id="PRO_5030017507" description="Helicase C-terminal domain-containing protein" evidence="6">
    <location>
        <begin position="22"/>
        <end position="217"/>
    </location>
</feature>
<dbReference type="EMBL" id="UXSR01005202">
    <property type="protein sequence ID" value="VDD79586.1"/>
    <property type="molecule type" value="Genomic_DNA"/>
</dbReference>
<accession>A0A0R3UEW1</accession>
<evidence type="ECO:0000313" key="8">
    <source>
        <dbReference type="Proteomes" id="UP000267029"/>
    </source>
</evidence>
<reference evidence="7 8" key="1">
    <citation type="submission" date="2018-10" db="EMBL/GenBank/DDBJ databases">
        <authorList>
            <consortium name="Pathogen Informatics"/>
        </authorList>
    </citation>
    <scope>NUCLEOTIDE SEQUENCE [LARGE SCALE GENOMIC DNA]</scope>
</reference>
<dbReference type="InterPro" id="IPR050699">
    <property type="entry name" value="RNA-DNA_Helicase"/>
</dbReference>
<comment type="catalytic activity">
    <reaction evidence="5">
        <text>ATP + H2O = ADP + phosphate + H(+)</text>
        <dbReference type="Rhea" id="RHEA:13065"/>
        <dbReference type="ChEBI" id="CHEBI:15377"/>
        <dbReference type="ChEBI" id="CHEBI:15378"/>
        <dbReference type="ChEBI" id="CHEBI:30616"/>
        <dbReference type="ChEBI" id="CHEBI:43474"/>
        <dbReference type="ChEBI" id="CHEBI:456216"/>
        <dbReference type="EC" id="3.6.4.13"/>
    </reaction>
</comment>
<keyword evidence="3" id="KW-0347">Helicase</keyword>
<evidence type="ECO:0000256" key="2">
    <source>
        <dbReference type="ARBA" id="ARBA00022801"/>
    </source>
</evidence>
<dbReference type="STRING" id="53468.A0A0R3UEW1"/>
<dbReference type="GO" id="GO:0005524">
    <property type="term" value="F:ATP binding"/>
    <property type="evidence" value="ECO:0007669"/>
    <property type="project" value="UniProtKB-KW"/>
</dbReference>
<dbReference type="OrthoDB" id="64767at2759"/>
<dbReference type="SUPFAM" id="SSF52540">
    <property type="entry name" value="P-loop containing nucleoside triphosphate hydrolases"/>
    <property type="match status" value="1"/>
</dbReference>
<keyword evidence="6" id="KW-0732">Signal</keyword>
<name>A0A0R3UEW1_MESCO</name>
<keyword evidence="2" id="KW-0378">Hydrolase</keyword>
<dbReference type="GO" id="GO:0016787">
    <property type="term" value="F:hydrolase activity"/>
    <property type="evidence" value="ECO:0007669"/>
    <property type="project" value="UniProtKB-KW"/>
</dbReference>
<dbReference type="Gene3D" id="3.40.50.300">
    <property type="entry name" value="P-loop containing nucleotide triphosphate hydrolases"/>
    <property type="match status" value="1"/>
</dbReference>
<feature type="signal peptide" evidence="6">
    <location>
        <begin position="1"/>
        <end position="21"/>
    </location>
</feature>
<keyword evidence="8" id="KW-1185">Reference proteome</keyword>
<evidence type="ECO:0000313" key="7">
    <source>
        <dbReference type="EMBL" id="VDD79586.1"/>
    </source>
</evidence>
<evidence type="ECO:0000256" key="4">
    <source>
        <dbReference type="ARBA" id="ARBA00022840"/>
    </source>
</evidence>
<proteinExistence type="predicted"/>
<sequence>MFTPAVVYLLFQRRLVRLVSATDSFSMVFNMPAKCVIFEDVSKYDGFESRNLTASEYIQMAGRAGRRGIDSTGTVIITARASVCYESSLKRMVVGQATELSSNFKVTHAMILNSYRGDLQTRPEELINRSYLFACGDQFERIWKQRAQRFQECLLATTMFEDDGVAAATVSSPKWKVSLSVASETDLYTLVRCQVYLPDSAAVATAAASSCCFTLHL</sequence>
<gene>
    <name evidence="7" type="ORF">MCOS_LOCUS5589</name>
</gene>
<keyword evidence="1" id="KW-0547">Nucleotide-binding</keyword>
<evidence type="ECO:0000256" key="3">
    <source>
        <dbReference type="ARBA" id="ARBA00022806"/>
    </source>
</evidence>
<evidence type="ECO:0008006" key="9">
    <source>
        <dbReference type="Google" id="ProtNLM"/>
    </source>
</evidence>
<dbReference type="PANTHER" id="PTHR12131:SF1">
    <property type="entry name" value="ATP-DEPENDENT RNA HELICASE SUPV3L1, MITOCHONDRIAL-RELATED"/>
    <property type="match status" value="1"/>
</dbReference>
<dbReference type="InterPro" id="IPR027417">
    <property type="entry name" value="P-loop_NTPase"/>
</dbReference>
<protein>
    <recommendedName>
        <fullName evidence="9">Helicase C-terminal domain-containing protein</fullName>
    </recommendedName>
</protein>
<evidence type="ECO:0000256" key="5">
    <source>
        <dbReference type="ARBA" id="ARBA00047984"/>
    </source>
</evidence>
<evidence type="ECO:0000256" key="6">
    <source>
        <dbReference type="SAM" id="SignalP"/>
    </source>
</evidence>
<dbReference type="GO" id="GO:0055087">
    <property type="term" value="C:Ski complex"/>
    <property type="evidence" value="ECO:0007669"/>
    <property type="project" value="TreeGrafter"/>
</dbReference>
<keyword evidence="4" id="KW-0067">ATP-binding</keyword>
<dbReference type="GO" id="GO:0003724">
    <property type="term" value="F:RNA helicase activity"/>
    <property type="evidence" value="ECO:0007669"/>
    <property type="project" value="UniProtKB-EC"/>
</dbReference>
<dbReference type="GO" id="GO:0070478">
    <property type="term" value="P:nuclear-transcribed mRNA catabolic process, 3'-5' exonucleolytic nonsense-mediated decay"/>
    <property type="evidence" value="ECO:0007669"/>
    <property type="project" value="TreeGrafter"/>
</dbReference>